<dbReference type="InterPro" id="IPR050680">
    <property type="entry name" value="YpeA/RimI_acetyltransf"/>
</dbReference>
<dbReference type="SUPFAM" id="SSF55729">
    <property type="entry name" value="Acyl-CoA N-acyltransferases (Nat)"/>
    <property type="match status" value="1"/>
</dbReference>
<dbReference type="PANTHER" id="PTHR43420:SF44">
    <property type="entry name" value="ACETYLTRANSFERASE YPEA"/>
    <property type="match status" value="1"/>
</dbReference>
<sequence length="146" mass="16560">MNIIKADLQHLEDVTSLFDQYRVFYGQDSDRAACSAFIEERMTRKESIIFIAYDGEQATAFTQLYPSFTSIGIRPIYVLNDLFVTPEYRGKGAGRALLEHAFAFAGTMGATRVILQTHVDNRAAKALYESAGMELDRQYDHYVKTI</sequence>
<gene>
    <name evidence="4" type="ORF">AR543_13895</name>
</gene>
<organism evidence="4 5">
    <name type="scientific">Paenibacillus bovis</name>
    <dbReference type="NCBI Taxonomy" id="1616788"/>
    <lineage>
        <taxon>Bacteria</taxon>
        <taxon>Bacillati</taxon>
        <taxon>Bacillota</taxon>
        <taxon>Bacilli</taxon>
        <taxon>Bacillales</taxon>
        <taxon>Paenibacillaceae</taxon>
        <taxon>Paenibacillus</taxon>
    </lineage>
</organism>
<protein>
    <recommendedName>
        <fullName evidence="3">N-acetyltransferase domain-containing protein</fullName>
    </recommendedName>
</protein>
<dbReference type="AlphaFoldDB" id="A0A172ZHI4"/>
<dbReference type="OrthoDB" id="9792929at2"/>
<dbReference type="InterPro" id="IPR016181">
    <property type="entry name" value="Acyl_CoA_acyltransferase"/>
</dbReference>
<proteinExistence type="predicted"/>
<evidence type="ECO:0000259" key="3">
    <source>
        <dbReference type="PROSITE" id="PS51186"/>
    </source>
</evidence>
<dbReference type="InterPro" id="IPR000182">
    <property type="entry name" value="GNAT_dom"/>
</dbReference>
<dbReference type="Gene3D" id="3.40.630.30">
    <property type="match status" value="1"/>
</dbReference>
<keyword evidence="1" id="KW-0808">Transferase</keyword>
<dbReference type="CDD" id="cd04301">
    <property type="entry name" value="NAT_SF"/>
    <property type="match status" value="1"/>
</dbReference>
<dbReference type="STRING" id="1616788.AR543_13895"/>
<evidence type="ECO:0000256" key="1">
    <source>
        <dbReference type="ARBA" id="ARBA00022679"/>
    </source>
</evidence>
<dbReference type="Pfam" id="PF00583">
    <property type="entry name" value="Acetyltransf_1"/>
    <property type="match status" value="1"/>
</dbReference>
<dbReference type="PANTHER" id="PTHR43420">
    <property type="entry name" value="ACETYLTRANSFERASE"/>
    <property type="match status" value="1"/>
</dbReference>
<reference evidence="4 5" key="2">
    <citation type="journal article" date="2016" name="Int. J. Syst. Evol. Microbiol.">
        <title>Paenibacillus bovis sp. nov., isolated from raw yak (Bos grunniens) milk.</title>
        <authorList>
            <person name="Gao C."/>
            <person name="Han J."/>
            <person name="Liu Z."/>
            <person name="Xu X."/>
            <person name="Hang F."/>
            <person name="Wu Z."/>
        </authorList>
    </citation>
    <scope>NUCLEOTIDE SEQUENCE [LARGE SCALE GENOMIC DNA]</scope>
    <source>
        <strain evidence="4 5">BD3526</strain>
    </source>
</reference>
<keyword evidence="2" id="KW-0012">Acyltransferase</keyword>
<evidence type="ECO:0000313" key="4">
    <source>
        <dbReference type="EMBL" id="ANF96989.1"/>
    </source>
</evidence>
<evidence type="ECO:0000256" key="2">
    <source>
        <dbReference type="ARBA" id="ARBA00023315"/>
    </source>
</evidence>
<dbReference type="PROSITE" id="PS51186">
    <property type="entry name" value="GNAT"/>
    <property type="match status" value="1"/>
</dbReference>
<keyword evidence="5" id="KW-1185">Reference proteome</keyword>
<feature type="domain" description="N-acetyltransferase" evidence="3">
    <location>
        <begin position="1"/>
        <end position="146"/>
    </location>
</feature>
<reference evidence="5" key="1">
    <citation type="submission" date="2015-10" db="EMBL/GenBank/DDBJ databases">
        <title>Genome of Paenibacillus bovis sp. nov.</title>
        <authorList>
            <person name="Wu Z."/>
            <person name="Gao C."/>
            <person name="Liu Z."/>
            <person name="Zheng H."/>
        </authorList>
    </citation>
    <scope>NUCLEOTIDE SEQUENCE [LARGE SCALE GENOMIC DNA]</scope>
    <source>
        <strain evidence="5">BD3526</strain>
    </source>
</reference>
<evidence type="ECO:0000313" key="5">
    <source>
        <dbReference type="Proteomes" id="UP000078148"/>
    </source>
</evidence>
<dbReference type="KEGG" id="pbv:AR543_13895"/>
<dbReference type="GO" id="GO:0016747">
    <property type="term" value="F:acyltransferase activity, transferring groups other than amino-acyl groups"/>
    <property type="evidence" value="ECO:0007669"/>
    <property type="project" value="InterPro"/>
</dbReference>
<name>A0A172ZHI4_9BACL</name>
<dbReference type="EMBL" id="CP013023">
    <property type="protein sequence ID" value="ANF96989.1"/>
    <property type="molecule type" value="Genomic_DNA"/>
</dbReference>
<accession>A0A172ZHI4</accession>
<dbReference type="Proteomes" id="UP000078148">
    <property type="component" value="Chromosome"/>
</dbReference>
<dbReference type="RefSeq" id="WP_060535100.1">
    <property type="nucleotide sequence ID" value="NZ_CP013023.1"/>
</dbReference>